<keyword evidence="7" id="KW-0100">Branched-chain amino acid biosynthesis</keyword>
<comment type="caution">
    <text evidence="9">The sequence shown here is derived from an EMBL/GenBank/DDBJ whole genome shotgun (WGS) entry which is preliminary data.</text>
</comment>
<dbReference type="GO" id="GO:0046872">
    <property type="term" value="F:metal ion binding"/>
    <property type="evidence" value="ECO:0007669"/>
    <property type="project" value="UniProtKB-KW"/>
</dbReference>
<dbReference type="SMART" id="SM01329">
    <property type="entry name" value="Iso_dh"/>
    <property type="match status" value="1"/>
</dbReference>
<feature type="domain" description="Isopropylmalate dehydrogenase-like" evidence="8">
    <location>
        <begin position="3"/>
        <end position="292"/>
    </location>
</feature>
<dbReference type="Proteomes" id="UP000469952">
    <property type="component" value="Unassembled WGS sequence"/>
</dbReference>
<protein>
    <submittedName>
        <fullName evidence="9">3-isopropylmalate dehydrogenase</fullName>
    </submittedName>
</protein>
<dbReference type="InterPro" id="IPR004429">
    <property type="entry name" value="Isopropylmalate_DH"/>
</dbReference>
<evidence type="ECO:0000256" key="1">
    <source>
        <dbReference type="ARBA" id="ARBA00022430"/>
    </source>
</evidence>
<evidence type="ECO:0000313" key="10">
    <source>
        <dbReference type="Proteomes" id="UP000469952"/>
    </source>
</evidence>
<keyword evidence="1" id="KW-0432">Leucine biosynthesis</keyword>
<dbReference type="PANTHER" id="PTHR42979">
    <property type="entry name" value="3-ISOPROPYLMALATE DEHYDROGENASE"/>
    <property type="match status" value="1"/>
</dbReference>
<evidence type="ECO:0000256" key="6">
    <source>
        <dbReference type="ARBA" id="ARBA00023027"/>
    </source>
</evidence>
<dbReference type="Gene3D" id="3.40.718.10">
    <property type="entry name" value="Isopropylmalate Dehydrogenase"/>
    <property type="match status" value="1"/>
</dbReference>
<evidence type="ECO:0000259" key="8">
    <source>
        <dbReference type="SMART" id="SM01329"/>
    </source>
</evidence>
<keyword evidence="2" id="KW-0028">Amino-acid biosynthesis</keyword>
<evidence type="ECO:0000256" key="3">
    <source>
        <dbReference type="ARBA" id="ARBA00022723"/>
    </source>
</evidence>
<evidence type="ECO:0000256" key="4">
    <source>
        <dbReference type="ARBA" id="ARBA00022842"/>
    </source>
</evidence>
<gene>
    <name evidence="9" type="ORF">GFV13_02075</name>
</gene>
<proteinExistence type="predicted"/>
<accession>A0A843YYZ4</accession>
<sequence length="308" mass="34090">MYKLAILKGDKESSSVIDRALGIIKSSVNGSTAFEVTELPFGVNAVLSFNEPLPNQTLRELKNYDGILVGALNQEVGTDSLLSVQESLVALRKYLNITLACKAVQISDNNVDASPLKNQIVRDTDFIIVQSAKRANDHVDGNISVDDFAQDTITYEQREVEQVITAGFERAMNRKRAVTVVTPFDSFYTSKIWALTAEKIAKIYPDVVVNYVSLSCVISTIIQQPTSLDVVVAPKWVDQVLNEESQKITGLPETVPVSMKNNSGQMLYQLPQINVDDKNLMMAVGEDTAKLILKECFKHYDNLQKIGV</sequence>
<evidence type="ECO:0000256" key="5">
    <source>
        <dbReference type="ARBA" id="ARBA00023002"/>
    </source>
</evidence>
<dbReference type="Pfam" id="PF00180">
    <property type="entry name" value="Iso_dh"/>
    <property type="match status" value="1"/>
</dbReference>
<keyword evidence="3" id="KW-0479">Metal-binding</keyword>
<keyword evidence="5" id="KW-0560">Oxidoreductase</keyword>
<dbReference type="EMBL" id="WIPA01000002">
    <property type="protein sequence ID" value="MQR26084.1"/>
    <property type="molecule type" value="Genomic_DNA"/>
</dbReference>
<evidence type="ECO:0000256" key="7">
    <source>
        <dbReference type="ARBA" id="ARBA00023304"/>
    </source>
</evidence>
<name>A0A843YYZ4_LEUME</name>
<organism evidence="9 10">
    <name type="scientific">Leuconostoc mesenteroides</name>
    <dbReference type="NCBI Taxonomy" id="1245"/>
    <lineage>
        <taxon>Bacteria</taxon>
        <taxon>Bacillati</taxon>
        <taxon>Bacillota</taxon>
        <taxon>Bacilli</taxon>
        <taxon>Lactobacillales</taxon>
        <taxon>Lactobacillaceae</taxon>
        <taxon>Leuconostoc</taxon>
    </lineage>
</organism>
<dbReference type="GO" id="GO:0005829">
    <property type="term" value="C:cytosol"/>
    <property type="evidence" value="ECO:0007669"/>
    <property type="project" value="TreeGrafter"/>
</dbReference>
<keyword evidence="4" id="KW-0460">Magnesium</keyword>
<reference evidence="9 10" key="1">
    <citation type="submission" date="2019-10" db="EMBL/GenBank/DDBJ databases">
        <title>WGS of Leuconostoc mesenteroides.</title>
        <authorList>
            <person name="Melo Bolivar J."/>
            <person name="Marino-Ramirez L."/>
            <person name="Villamil Diaz L.M."/>
        </authorList>
    </citation>
    <scope>NUCLEOTIDE SEQUENCE [LARGE SCALE GENOMIC DNA]</scope>
    <source>
        <strain evidence="9 10">M11</strain>
    </source>
</reference>
<dbReference type="GO" id="GO:0003862">
    <property type="term" value="F:3-isopropylmalate dehydrogenase activity"/>
    <property type="evidence" value="ECO:0007669"/>
    <property type="project" value="InterPro"/>
</dbReference>
<dbReference type="AlphaFoldDB" id="A0A843YYZ4"/>
<dbReference type="GO" id="GO:0009098">
    <property type="term" value="P:L-leucine biosynthetic process"/>
    <property type="evidence" value="ECO:0007669"/>
    <property type="project" value="UniProtKB-KW"/>
</dbReference>
<evidence type="ECO:0000256" key="2">
    <source>
        <dbReference type="ARBA" id="ARBA00022605"/>
    </source>
</evidence>
<dbReference type="SUPFAM" id="SSF53659">
    <property type="entry name" value="Isocitrate/Isopropylmalate dehydrogenase-like"/>
    <property type="match status" value="1"/>
</dbReference>
<dbReference type="PANTHER" id="PTHR42979:SF1">
    <property type="entry name" value="3-ISOPROPYLMALATE DEHYDROGENASE"/>
    <property type="match status" value="1"/>
</dbReference>
<dbReference type="InterPro" id="IPR024084">
    <property type="entry name" value="IsoPropMal-DH-like_dom"/>
</dbReference>
<keyword evidence="6" id="KW-0520">NAD</keyword>
<evidence type="ECO:0000313" key="9">
    <source>
        <dbReference type="EMBL" id="MQR26084.1"/>
    </source>
</evidence>